<feature type="domain" description="PTS EIIA type-2" evidence="1">
    <location>
        <begin position="5"/>
        <end position="151"/>
    </location>
</feature>
<dbReference type="EMBL" id="AODG01000001">
    <property type="protein sequence ID" value="EUJ30662.1"/>
    <property type="molecule type" value="Genomic_DNA"/>
</dbReference>
<dbReference type="Gene3D" id="3.40.930.10">
    <property type="entry name" value="Mannitol-specific EII, Chain A"/>
    <property type="match status" value="1"/>
</dbReference>
<dbReference type="CDD" id="cd00211">
    <property type="entry name" value="PTS_IIA_fru"/>
    <property type="match status" value="1"/>
</dbReference>
<dbReference type="RefSeq" id="WP_036103172.1">
    <property type="nucleotide sequence ID" value="NZ_AODG01000001.1"/>
</dbReference>
<protein>
    <submittedName>
        <fullName evidence="2">PTS system galactitol transporter subunit IIA</fullName>
    </submittedName>
</protein>
<dbReference type="InterPro" id="IPR051541">
    <property type="entry name" value="PTS_SugarTrans_NitroReg"/>
</dbReference>
<dbReference type="PANTHER" id="PTHR47738">
    <property type="entry name" value="PTS SYSTEM FRUCTOSE-LIKE EIIA COMPONENT-RELATED"/>
    <property type="match status" value="1"/>
</dbReference>
<sequence length="154" mass="17849">MAYQHMFRKDLIAFHWTAEDETQLFKQVAKELLAKGLVKDSYLAGLMDREAAFPTGLITKYLNIALPHCDTVHIETPFVYLVRLEESVTVKQMGDNQCMEARDFFFLGIKDPAEQVGLLQALMDLFMQEEFVAQYKQMDNAEQVYQLIMENLNN</sequence>
<evidence type="ECO:0000313" key="3">
    <source>
        <dbReference type="Proteomes" id="UP000019251"/>
    </source>
</evidence>
<dbReference type="PANTHER" id="PTHR47738:SF3">
    <property type="entry name" value="PHOSPHOTRANSFERASE SYSTEM MANNITOL_FRUCTOSE-SPECIFIC IIA DOMAIN CONTAINING PROTEIN"/>
    <property type="match status" value="1"/>
</dbReference>
<dbReference type="InterPro" id="IPR016152">
    <property type="entry name" value="PTrfase/Anion_transptr"/>
</dbReference>
<dbReference type="PROSITE" id="PS51094">
    <property type="entry name" value="PTS_EIIA_TYPE_2"/>
    <property type="match status" value="1"/>
</dbReference>
<dbReference type="SUPFAM" id="SSF55804">
    <property type="entry name" value="Phoshotransferase/anion transport protein"/>
    <property type="match status" value="1"/>
</dbReference>
<dbReference type="Proteomes" id="UP000019251">
    <property type="component" value="Unassembled WGS sequence"/>
</dbReference>
<gene>
    <name evidence="2" type="ORF">LMUR_00015</name>
</gene>
<dbReference type="Pfam" id="PF00359">
    <property type="entry name" value="PTS_EIIA_2"/>
    <property type="match status" value="1"/>
</dbReference>
<evidence type="ECO:0000259" key="1">
    <source>
        <dbReference type="PROSITE" id="PS51094"/>
    </source>
</evidence>
<organism evidence="2 3">
    <name type="scientific">Listeria grayi FSL F6-1183</name>
    <dbReference type="NCBI Taxonomy" id="1265827"/>
    <lineage>
        <taxon>Bacteria</taxon>
        <taxon>Bacillati</taxon>
        <taxon>Bacillota</taxon>
        <taxon>Bacilli</taxon>
        <taxon>Bacillales</taxon>
        <taxon>Listeriaceae</taxon>
        <taxon>Listeria</taxon>
    </lineage>
</organism>
<evidence type="ECO:0000313" key="2">
    <source>
        <dbReference type="EMBL" id="EUJ30662.1"/>
    </source>
</evidence>
<reference evidence="2 3" key="1">
    <citation type="submission" date="2012-12" db="EMBL/GenBank/DDBJ databases">
        <title>Novel taxa of Listeriaceae from agricultural environments in the United States.</title>
        <authorList>
            <person name="den Bakker H.C."/>
            <person name="Allred A."/>
            <person name="Warchocki S."/>
            <person name="Wright E.M."/>
            <person name="Burrell A."/>
            <person name="Nightingale K.K."/>
            <person name="Kephart D."/>
            <person name="Wiedmann M."/>
        </authorList>
    </citation>
    <scope>NUCLEOTIDE SEQUENCE [LARGE SCALE GENOMIC DNA]</scope>
    <source>
        <strain evidence="2 3">FSL F6-1183</strain>
    </source>
</reference>
<dbReference type="InterPro" id="IPR002178">
    <property type="entry name" value="PTS_EIIA_type-2_dom"/>
</dbReference>
<comment type="caution">
    <text evidence="2">The sequence shown here is derived from an EMBL/GenBank/DDBJ whole genome shotgun (WGS) entry which is preliminary data.</text>
</comment>
<accession>A0A829R9T4</accession>
<name>A0A829R9T4_LISGR</name>
<dbReference type="AlphaFoldDB" id="A0A829R9T4"/>
<proteinExistence type="predicted"/>